<dbReference type="EC" id="3.1.-.-" evidence="12"/>
<keyword evidence="5 12" id="KW-0378">Hydrolase</keyword>
<evidence type="ECO:0000313" key="16">
    <source>
        <dbReference type="Proteomes" id="UP000001953"/>
    </source>
</evidence>
<dbReference type="OrthoDB" id="9777169at2"/>
<evidence type="ECO:0000256" key="9">
    <source>
        <dbReference type="ARBA" id="ARBA00023125"/>
    </source>
</evidence>
<feature type="region of interest" description="Disordered" evidence="13">
    <location>
        <begin position="71"/>
        <end position="96"/>
    </location>
</feature>
<organism evidence="15 16">
    <name type="scientific">Nitrobacter hamburgensis (strain DSM 10229 / NCIMB 13809 / X14)</name>
    <dbReference type="NCBI Taxonomy" id="323097"/>
    <lineage>
        <taxon>Bacteria</taxon>
        <taxon>Pseudomonadati</taxon>
        <taxon>Pseudomonadota</taxon>
        <taxon>Alphaproteobacteria</taxon>
        <taxon>Hyphomicrobiales</taxon>
        <taxon>Nitrobacteraceae</taxon>
        <taxon>Nitrobacter</taxon>
    </lineage>
</organism>
<keyword evidence="8 12" id="KW-0051">Antiviral defense</keyword>
<evidence type="ECO:0000256" key="8">
    <source>
        <dbReference type="ARBA" id="ARBA00023118"/>
    </source>
</evidence>
<comment type="subunit">
    <text evidence="11 12">Monomer. Binds crRNA and tracrRNA.</text>
</comment>
<dbReference type="InterPro" id="IPR036397">
    <property type="entry name" value="RNaseH_sf"/>
</dbReference>
<evidence type="ECO:0000256" key="6">
    <source>
        <dbReference type="ARBA" id="ARBA00022842"/>
    </source>
</evidence>
<dbReference type="KEGG" id="nha:Nham_4054"/>
<evidence type="ECO:0000256" key="5">
    <source>
        <dbReference type="ARBA" id="ARBA00022801"/>
    </source>
</evidence>
<evidence type="ECO:0000256" key="3">
    <source>
        <dbReference type="ARBA" id="ARBA00022723"/>
    </source>
</evidence>
<dbReference type="InterPro" id="IPR033114">
    <property type="entry name" value="HNH_CAS9"/>
</dbReference>
<dbReference type="Pfam" id="PF18541">
    <property type="entry name" value="RuvC_III"/>
    <property type="match status" value="1"/>
</dbReference>
<evidence type="ECO:0000256" key="7">
    <source>
        <dbReference type="ARBA" id="ARBA00022884"/>
    </source>
</evidence>
<protein>
    <recommendedName>
        <fullName evidence="12">CRISPR-associated endonuclease Cas9</fullName>
        <ecNumber evidence="12">3.1.-.-</ecNumber>
    </recommendedName>
</protein>
<keyword evidence="4 12" id="KW-0255">Endonuclease</keyword>
<evidence type="ECO:0000256" key="13">
    <source>
        <dbReference type="SAM" id="MobiDB-lite"/>
    </source>
</evidence>
<feature type="active site" description="Proton acceptor for HNH nuclease domain" evidence="12">
    <location>
        <position position="682"/>
    </location>
</feature>
<dbReference type="GO" id="GO:0046872">
    <property type="term" value="F:metal ion binding"/>
    <property type="evidence" value="ECO:0007669"/>
    <property type="project" value="UniProtKB-UniRule"/>
</dbReference>
<keyword evidence="9 12" id="KW-0238">DNA-binding</keyword>
<evidence type="ECO:0000313" key="15">
    <source>
        <dbReference type="EMBL" id="ABE64718.1"/>
    </source>
</evidence>
<dbReference type="GO" id="GO:0016787">
    <property type="term" value="F:hydrolase activity"/>
    <property type="evidence" value="ECO:0007669"/>
    <property type="project" value="UniProtKB-KW"/>
</dbReference>
<dbReference type="InterPro" id="IPR028629">
    <property type="entry name" value="Cas9"/>
</dbReference>
<comment type="domain">
    <text evidence="12">Has 2 endonuclease domains. The discontinuous RuvC-like domain cleaves the target DNA noncomplementary to crRNA while the HNH nuclease domain cleaves the target DNA complementary to crRNA.</text>
</comment>
<evidence type="ECO:0000256" key="11">
    <source>
        <dbReference type="ARBA" id="ARBA00046380"/>
    </source>
</evidence>
<keyword evidence="10" id="KW-0464">Manganese</keyword>
<dbReference type="HOGENOM" id="CLU_007514_0_0_5"/>
<dbReference type="InterPro" id="IPR041383">
    <property type="entry name" value="RuvC_III"/>
</dbReference>
<keyword evidence="16" id="KW-1185">Reference proteome</keyword>
<feature type="compositionally biased region" description="Basic and acidic residues" evidence="13">
    <location>
        <begin position="165"/>
        <end position="176"/>
    </location>
</feature>
<geneLocation type="plasmid" evidence="16">
    <name>pNITHX1</name>
</geneLocation>
<dbReference type="Pfam" id="PF18470">
    <property type="entry name" value="Cas9_a"/>
    <property type="match status" value="1"/>
</dbReference>
<dbReference type="HAMAP" id="MF_01480">
    <property type="entry name" value="Cas9"/>
    <property type="match status" value="1"/>
</dbReference>
<evidence type="ECO:0000256" key="4">
    <source>
        <dbReference type="ARBA" id="ARBA00022759"/>
    </source>
</evidence>
<dbReference type="Pfam" id="PF13395">
    <property type="entry name" value="HNH_4"/>
    <property type="match status" value="1"/>
</dbReference>
<reference evidence="16" key="1">
    <citation type="submission" date="2006-03" db="EMBL/GenBank/DDBJ databases">
        <title>Complete sequence of plasmid 1 of Nitrobacter hamburgensis X14.</title>
        <authorList>
            <consortium name="US DOE Joint Genome Institute"/>
            <person name="Copeland A."/>
            <person name="Lucas S."/>
            <person name="Lapidus A."/>
            <person name="Barry K."/>
            <person name="Detter J.C."/>
            <person name="Glavina del Rio T."/>
            <person name="Hammon N."/>
            <person name="Israni S."/>
            <person name="Dalin E."/>
            <person name="Tice H."/>
            <person name="Pitluck S."/>
            <person name="Chain P."/>
            <person name="Malfatti S."/>
            <person name="Shin M."/>
            <person name="Vergez L."/>
            <person name="Schmutz J."/>
            <person name="Larimer F."/>
            <person name="Land M."/>
            <person name="Hauser L."/>
            <person name="Kyrpides N."/>
            <person name="Ivanova N."/>
            <person name="Ward B."/>
            <person name="Arp D."/>
            <person name="Klotz M."/>
            <person name="Stein L."/>
            <person name="O'Mullan G."/>
            <person name="Starkenburg S."/>
            <person name="Sayavedra L."/>
            <person name="Poret-Peterson A.T."/>
            <person name="Gentry M.E."/>
            <person name="Bruce D."/>
            <person name="Richardson P."/>
        </authorList>
    </citation>
    <scope>NUCLEOTIDE SEQUENCE [LARGE SCALE GENOMIC DNA]</scope>
    <source>
        <strain evidence="16">DSM 10229 / NCIMB 13809 / X14</strain>
        <plasmid evidence="16">Plasmid pNITHX1</plasmid>
    </source>
</reference>
<proteinExistence type="inferred from homology"/>
<evidence type="ECO:0000256" key="2">
    <source>
        <dbReference type="ARBA" id="ARBA00022722"/>
    </source>
</evidence>
<feature type="region of interest" description="Disordered" evidence="13">
    <location>
        <begin position="159"/>
        <end position="183"/>
    </location>
</feature>
<name>Q1QGC9_NITHX</name>
<dbReference type="GO" id="GO:0003723">
    <property type="term" value="F:RNA binding"/>
    <property type="evidence" value="ECO:0007669"/>
    <property type="project" value="UniProtKB-UniRule"/>
</dbReference>
<dbReference type="GO" id="GO:0004519">
    <property type="term" value="F:endonuclease activity"/>
    <property type="evidence" value="ECO:0007669"/>
    <property type="project" value="UniProtKB-UniRule"/>
</dbReference>
<feature type="region of interest" description="Disordered" evidence="13">
    <location>
        <begin position="608"/>
        <end position="629"/>
    </location>
</feature>
<keyword evidence="2 12" id="KW-0540">Nuclease</keyword>
<dbReference type="InterPro" id="IPR040619">
    <property type="entry name" value="Cas9_alpha-helical_lobe"/>
</dbReference>
<comment type="caution">
    <text evidence="12">Lacks conserved residue(s) required for the propagation of feature annotation.</text>
</comment>
<gene>
    <name evidence="12" type="primary">cas9</name>
    <name evidence="15" type="ordered locus">Nham_4054</name>
</gene>
<feature type="domain" description="HNH Cas9-type" evidence="14">
    <location>
        <begin position="606"/>
        <end position="767"/>
    </location>
</feature>
<dbReference type="Proteomes" id="UP000001953">
    <property type="component" value="Plasmid 1"/>
</dbReference>
<evidence type="ECO:0000256" key="10">
    <source>
        <dbReference type="ARBA" id="ARBA00023211"/>
    </source>
</evidence>
<comment type="cofactor">
    <cofactor evidence="1">
        <name>Mg(2+)</name>
        <dbReference type="ChEBI" id="CHEBI:18420"/>
    </cofactor>
</comment>
<dbReference type="NCBIfam" id="TIGR01865">
    <property type="entry name" value="cas_Csn1"/>
    <property type="match status" value="1"/>
</dbReference>
<dbReference type="PROSITE" id="PS51749">
    <property type="entry name" value="HNH_CAS9"/>
    <property type="match status" value="1"/>
</dbReference>
<feature type="active site" description="For RuvC-like nuclease domain" evidence="12">
    <location>
        <position position="37"/>
    </location>
</feature>
<comment type="similarity">
    <text evidence="12">Belongs to the CRISPR-associated Cas9 family.</text>
</comment>
<keyword evidence="6" id="KW-0460">Magnesium</keyword>
<accession>Q1QGC9</accession>
<dbReference type="AlphaFoldDB" id="Q1QGC9"/>
<dbReference type="GO" id="GO:0043571">
    <property type="term" value="P:maintenance of CRISPR repeat elements"/>
    <property type="evidence" value="ECO:0007669"/>
    <property type="project" value="UniProtKB-UniRule"/>
</dbReference>
<keyword evidence="15" id="KW-0614">Plasmid</keyword>
<evidence type="ECO:0000259" key="14">
    <source>
        <dbReference type="PROSITE" id="PS51749"/>
    </source>
</evidence>
<keyword evidence="7 12" id="KW-0694">RNA-binding</keyword>
<keyword evidence="3" id="KW-0479">Metal-binding</keyword>
<dbReference type="GO" id="GO:0051607">
    <property type="term" value="P:defense response to virus"/>
    <property type="evidence" value="ECO:0007669"/>
    <property type="project" value="UniProtKB-UniRule"/>
</dbReference>
<dbReference type="EMBL" id="CP000320">
    <property type="protein sequence ID" value="ABE64718.1"/>
    <property type="molecule type" value="Genomic_DNA"/>
</dbReference>
<dbReference type="GO" id="GO:0003677">
    <property type="term" value="F:DNA binding"/>
    <property type="evidence" value="ECO:0007669"/>
    <property type="project" value="UniProtKB-UniRule"/>
</dbReference>
<comment type="function">
    <text evidence="12">CRISPR (clustered regularly interspaced short palindromic repeat) is an adaptive immune system that provides protection against mobile genetic elements (viruses, transposable elements and conjugative plasmids). CRISPR clusters contain spacers, sequences complementary to antecedent mobile elements, and target invading nucleic acids. CRISPR clusters are transcribed and processed into CRISPR RNA (crRNA). In type II CRISPR systems correct processing of pre-crRNA requires a trans-encoded small RNA (tracrRNA), endogenous ribonuclease 3 (rnc) and this protein. The tracrRNA serves as a guide for ribonuclease 3-aided processing of pre-crRNA. Subsequently Cas9/crRNA/tracrRNA endonucleolytically cleaves linear or circular dsDNA target complementary to the spacer; Cas9 is inactive in the absence of the 2 guide RNAs (gRNA). Cas9 recognizes the protospacer adjacent motif (PAM) in the CRISPR repeat sequences to help distinguish self versus nonself, as targets within the bacterial CRISPR locus do not have PAMs. PAM recognition is also required for catalytic activity.</text>
</comment>
<sequence>MHVEIDFPHFSRGDSHLAMNKNEILRGSSVLYRLGLDLGSNSLGWFVTHLEKRGDRHEPVALGPGGVRIFPDGRDPQSGTSNAVDRRMARGARKRRDRFVERRKELIAALIKYNLLPDDARERRALEVLDPYALRKTALTDTLPAHHVGRALFHLNQRRGFQSNRKTDSKQSEDGAIKQAASRLATDKGNETLGVFFADMHLRKSYEDRQTAIRAELVRLGKDHLTGNARKKIWAKVRKRLFGDEVLPRADAPHGVRARATITGTKASYDYYPTRDMLRDEFNAIWAGQSAHHATITDEARTEIEHIIFYQRPLKPAIVGKCTLDPATRPFKEDPEGYRAPWSHPLAQRFRILSEARNLEIRDTGKGSRRLTKEQSDLVVAALLANREVKFDKLRTLLKLPAEARFNLESDRRAALDGDQTAARLSDKKGFNKAWRGFPPERQIAIVARLEETEDENELIAWLEKECALDGAAAARVANTTLPDGHCRLGLRAIKKIVPIMQDGLDEDGVAGAGYHIAAKRAGYDHAKLPTGEQLGRLPYYGQWLQDAVVGSGDARDQKEKQYGQFPNPTVHIGLGQLRRVVNDLIDKYGPPTEISIEFTRALKLSEQQKAERQREQRRNQDKNKARAEELAKFGRPANPRNLLKMRLWEELAHDPLDRKCVYTGEQISIERLLSDEVDIDHILPVAMTLDDSPANKIICMRYANRHKRKQTPSEAFGSSPTLQGHRYNWDDIAARATGLPRNKRWRFDANAREEFDKRGGFLARQLNETGWLARLAKQYLGAVTDPNQIWVVPGRLTSMLRGKWGLNGLLPSDNYAGVQDKAEEFLASTDDMEFSGVKNRADHRHHAIDGLVTALTDRSLLWKMANAYDEEHEKFVIEPPWPTMRDDLKAALEKMVVSHKPDHGIEGKLHEDSAYGFVKPLDATGLKEEEAGNLVYRKAIESLNENEVDRIRDIQLRTIVRDHVNVEKTKGVALADALRQLQAPSDDYPQFKHGLRHVRILKKEKGDYLVPIANRASGVAYKAYSAGENFCVEVFETAGGKWDGEAVRRFDANKKNAGPKIAHAPQWRDANEGAKLVMRIHKGDLIRLDHEGRARIMVVHRLDAAAGRFKLADHNETGNLDKRHATNNDIDPFRWLMASYNTLKKLAAVPVRVDELGRVWRVMPN</sequence>
<evidence type="ECO:0000256" key="12">
    <source>
        <dbReference type="HAMAP-Rule" id="MF_01480"/>
    </source>
</evidence>
<evidence type="ECO:0000256" key="1">
    <source>
        <dbReference type="ARBA" id="ARBA00001946"/>
    </source>
</evidence>
<dbReference type="InterPro" id="IPR003615">
    <property type="entry name" value="HNH_nuc"/>
</dbReference>
<dbReference type="Gene3D" id="3.30.420.10">
    <property type="entry name" value="Ribonuclease H-like superfamily/Ribonuclease H"/>
    <property type="match status" value="3"/>
</dbReference>